<reference evidence="1 2" key="1">
    <citation type="submission" date="2020-08" db="EMBL/GenBank/DDBJ databases">
        <title>Genomic Encyclopedia of Type Strains, Phase IV (KMG-IV): sequencing the most valuable type-strain genomes for metagenomic binning, comparative biology and taxonomic classification.</title>
        <authorList>
            <person name="Goeker M."/>
        </authorList>
    </citation>
    <scope>NUCLEOTIDE SEQUENCE [LARGE SCALE GENOMIC DNA]</scope>
    <source>
        <strain evidence="1 2">YC6886</strain>
    </source>
</reference>
<evidence type="ECO:0000313" key="2">
    <source>
        <dbReference type="Proteomes" id="UP000557717"/>
    </source>
</evidence>
<evidence type="ECO:0000313" key="1">
    <source>
        <dbReference type="EMBL" id="MBB5350669.1"/>
    </source>
</evidence>
<dbReference type="EMBL" id="JACHFD010000003">
    <property type="protein sequence ID" value="MBB5350669.1"/>
    <property type="molecule type" value="Genomic_DNA"/>
</dbReference>
<gene>
    <name evidence="1" type="ORF">HNR46_000897</name>
</gene>
<keyword evidence="2" id="KW-1185">Reference proteome</keyword>
<organism evidence="1 2">
    <name type="scientific">Haloferula luteola</name>
    <dbReference type="NCBI Taxonomy" id="595692"/>
    <lineage>
        <taxon>Bacteria</taxon>
        <taxon>Pseudomonadati</taxon>
        <taxon>Verrucomicrobiota</taxon>
        <taxon>Verrucomicrobiia</taxon>
        <taxon>Verrucomicrobiales</taxon>
        <taxon>Verrucomicrobiaceae</taxon>
        <taxon>Haloferula</taxon>
    </lineage>
</organism>
<comment type="caution">
    <text evidence="1">The sequence shown here is derived from an EMBL/GenBank/DDBJ whole genome shotgun (WGS) entry which is preliminary data.</text>
</comment>
<accession>A0A840VA60</accession>
<sequence>MKRIELDTGVARQLCYSEPPWFSAFVEMAGHGWSFHLTEIAVSELIAALYRGSISEEQWKEGIMRLEVILGKIFPTLPGKRDLFHLCGLIDEEDPNKEFLSEEFLAAYSIAMWEVMKTPLPEPNVEIRIFFRAEGKTFSAPFRPEQASIELTRERSKWIEEMTQEPITNFDYEKSVINSKRNFDSWAKTDGLPMSLKGDILAHARAEWERRLANGYNASSGKRKNDGIDFLLNFTFMWPALLVTTDQNLRNFIRGLKSYQAGWIFFPQELASVWIAGNLAEPDWST</sequence>
<dbReference type="AlphaFoldDB" id="A0A840VA60"/>
<proteinExistence type="predicted"/>
<dbReference type="Proteomes" id="UP000557717">
    <property type="component" value="Unassembled WGS sequence"/>
</dbReference>
<name>A0A840VA60_9BACT</name>
<protein>
    <submittedName>
        <fullName evidence="1">Uncharacterized protein</fullName>
    </submittedName>
</protein>
<dbReference type="RefSeq" id="WP_184016161.1">
    <property type="nucleotide sequence ID" value="NZ_JACHFD010000003.1"/>
</dbReference>